<evidence type="ECO:0000313" key="3">
    <source>
        <dbReference type="EMBL" id="CAG8789874.1"/>
    </source>
</evidence>
<dbReference type="PANTHER" id="PTHR10663:SF373">
    <property type="entry name" value="PH AND SEC7 DOMAIN-CONTAINING PROTEIN C11E3.11C"/>
    <property type="match status" value="1"/>
</dbReference>
<protein>
    <submittedName>
        <fullName evidence="3">17070_t:CDS:1</fullName>
    </submittedName>
</protein>
<evidence type="ECO:0000256" key="1">
    <source>
        <dbReference type="SAM" id="MobiDB-lite"/>
    </source>
</evidence>
<dbReference type="GO" id="GO:0032012">
    <property type="term" value="P:regulation of ARF protein signal transduction"/>
    <property type="evidence" value="ECO:0007669"/>
    <property type="project" value="InterPro"/>
</dbReference>
<dbReference type="OrthoDB" id="2157641at2759"/>
<feature type="non-terminal residue" evidence="3">
    <location>
        <position position="1"/>
    </location>
</feature>
<dbReference type="InterPro" id="IPR023394">
    <property type="entry name" value="Sec7_C_sf"/>
</dbReference>
<dbReference type="PANTHER" id="PTHR10663">
    <property type="entry name" value="GUANYL-NUCLEOTIDE EXCHANGE FACTOR"/>
    <property type="match status" value="1"/>
</dbReference>
<name>A0A9N9P4B7_9GLOM</name>
<dbReference type="Proteomes" id="UP000789342">
    <property type="component" value="Unassembled WGS sequence"/>
</dbReference>
<evidence type="ECO:0000313" key="4">
    <source>
        <dbReference type="Proteomes" id="UP000789342"/>
    </source>
</evidence>
<dbReference type="GO" id="GO:0005085">
    <property type="term" value="F:guanyl-nucleotide exchange factor activity"/>
    <property type="evidence" value="ECO:0007669"/>
    <property type="project" value="InterPro"/>
</dbReference>
<dbReference type="InterPro" id="IPR000904">
    <property type="entry name" value="Sec7_dom"/>
</dbReference>
<comment type="caution">
    <text evidence="3">The sequence shown here is derived from an EMBL/GenBank/DDBJ whole genome shotgun (WGS) entry which is preliminary data.</text>
</comment>
<feature type="non-terminal residue" evidence="3">
    <location>
        <position position="126"/>
    </location>
</feature>
<dbReference type="Gene3D" id="1.10.1000.11">
    <property type="entry name" value="Arf Nucleotide-binding Site Opener,domain 2"/>
    <property type="match status" value="1"/>
</dbReference>
<feature type="region of interest" description="Disordered" evidence="1">
    <location>
        <begin position="1"/>
        <end position="33"/>
    </location>
</feature>
<keyword evidence="4" id="KW-1185">Reference proteome</keyword>
<reference evidence="3" key="1">
    <citation type="submission" date="2021-06" db="EMBL/GenBank/DDBJ databases">
        <authorList>
            <person name="Kallberg Y."/>
            <person name="Tangrot J."/>
            <person name="Rosling A."/>
        </authorList>
    </citation>
    <scope>NUCLEOTIDE SEQUENCE</scope>
    <source>
        <strain evidence="3">CL551</strain>
    </source>
</reference>
<organism evidence="3 4">
    <name type="scientific">Acaulospora morrowiae</name>
    <dbReference type="NCBI Taxonomy" id="94023"/>
    <lineage>
        <taxon>Eukaryota</taxon>
        <taxon>Fungi</taxon>
        <taxon>Fungi incertae sedis</taxon>
        <taxon>Mucoromycota</taxon>
        <taxon>Glomeromycotina</taxon>
        <taxon>Glomeromycetes</taxon>
        <taxon>Diversisporales</taxon>
        <taxon>Acaulosporaceae</taxon>
        <taxon>Acaulospora</taxon>
    </lineage>
</organism>
<dbReference type="AlphaFoldDB" id="A0A9N9P4B7"/>
<evidence type="ECO:0000259" key="2">
    <source>
        <dbReference type="PROSITE" id="PS50190"/>
    </source>
</evidence>
<sequence length="126" mass="14778">ERTPKIQVNEVNSPESHDEEYYEDEISPSSTSEKMDDNVAILNARNAAKKCFDEDETFIKKEAIAEFLGGIKPLNSRALKFYMGYFNFSNLKLDMAFRRLCEKLYIKGETQQVDRILEAFSKRYWE</sequence>
<dbReference type="PROSITE" id="PS50190">
    <property type="entry name" value="SEC7"/>
    <property type="match status" value="1"/>
</dbReference>
<gene>
    <name evidence="3" type="ORF">AMORRO_LOCUS18046</name>
</gene>
<accession>A0A9N9P4B7</accession>
<dbReference type="EMBL" id="CAJVPV010060320">
    <property type="protein sequence ID" value="CAG8789874.1"/>
    <property type="molecule type" value="Genomic_DNA"/>
</dbReference>
<dbReference type="InterPro" id="IPR035999">
    <property type="entry name" value="Sec7_dom_sf"/>
</dbReference>
<feature type="domain" description="SEC7" evidence="2">
    <location>
        <begin position="2"/>
        <end position="124"/>
    </location>
</feature>
<feature type="compositionally biased region" description="Acidic residues" evidence="1">
    <location>
        <begin position="17"/>
        <end position="26"/>
    </location>
</feature>
<proteinExistence type="predicted"/>
<dbReference type="Pfam" id="PF01369">
    <property type="entry name" value="Sec7"/>
    <property type="match status" value="1"/>
</dbReference>
<dbReference type="SUPFAM" id="SSF48425">
    <property type="entry name" value="Sec7 domain"/>
    <property type="match status" value="1"/>
</dbReference>